<dbReference type="EMBL" id="VSSQ01028307">
    <property type="protein sequence ID" value="MPM77977.1"/>
    <property type="molecule type" value="Genomic_DNA"/>
</dbReference>
<proteinExistence type="predicted"/>
<dbReference type="PANTHER" id="PTHR30093">
    <property type="entry name" value="GENERAL SECRETION PATHWAY PROTEIN G"/>
    <property type="match status" value="1"/>
</dbReference>
<reference evidence="2" key="1">
    <citation type="submission" date="2019-08" db="EMBL/GenBank/DDBJ databases">
        <authorList>
            <person name="Kucharzyk K."/>
            <person name="Murdoch R.W."/>
            <person name="Higgins S."/>
            <person name="Loffler F."/>
        </authorList>
    </citation>
    <scope>NUCLEOTIDE SEQUENCE</scope>
</reference>
<dbReference type="SUPFAM" id="SSF54523">
    <property type="entry name" value="Pili subunits"/>
    <property type="match status" value="1"/>
</dbReference>
<name>A0A645CM53_9ZZZZ</name>
<evidence type="ECO:0000313" key="2">
    <source>
        <dbReference type="EMBL" id="MPM77977.1"/>
    </source>
</evidence>
<keyword evidence="1" id="KW-0472">Membrane</keyword>
<dbReference type="InterPro" id="IPR012902">
    <property type="entry name" value="N_methyl_site"/>
</dbReference>
<dbReference type="NCBIfam" id="TIGR02532">
    <property type="entry name" value="IV_pilin_GFxxxE"/>
    <property type="match status" value="1"/>
</dbReference>
<keyword evidence="1" id="KW-0812">Transmembrane</keyword>
<dbReference type="AlphaFoldDB" id="A0A645CM53"/>
<gene>
    <name evidence="2" type="ORF">SDC9_124987</name>
</gene>
<protein>
    <recommendedName>
        <fullName evidence="3">Type II secretion system protein G</fullName>
    </recommendedName>
</protein>
<accession>A0A645CM53</accession>
<dbReference type="Pfam" id="PF07963">
    <property type="entry name" value="N_methyl"/>
    <property type="match status" value="1"/>
</dbReference>
<comment type="caution">
    <text evidence="2">The sequence shown here is derived from an EMBL/GenBank/DDBJ whole genome shotgun (WGS) entry which is preliminary data.</text>
</comment>
<evidence type="ECO:0008006" key="3">
    <source>
        <dbReference type="Google" id="ProtNLM"/>
    </source>
</evidence>
<dbReference type="Gene3D" id="3.30.700.10">
    <property type="entry name" value="Glycoprotein, Type 4 Pilin"/>
    <property type="match status" value="1"/>
</dbReference>
<feature type="transmembrane region" description="Helical" evidence="1">
    <location>
        <begin position="21"/>
        <end position="45"/>
    </location>
</feature>
<dbReference type="InterPro" id="IPR045584">
    <property type="entry name" value="Pilin-like"/>
</dbReference>
<sequence length="214" mass="24088">MPQKQPPVLRTGTCRNRNAGNFTLIELLVVIAIIAILAAMLLPALSSARAAANSTRCVNNLKQLWYYANMYADDSQGYVIFPPDKERWQLTLRNLYYEDMKSAQAFSCGNNEFRRLAYYPVTSYAYNGSPQRAVPIMAKVNLWIVMFCDAIDDSIASDSAAGYNYYKAKLTDCHSGNANYLFFDGHCAAVKKQFMNDNGRSYFDPLSAEPTTKF</sequence>
<evidence type="ECO:0000256" key="1">
    <source>
        <dbReference type="SAM" id="Phobius"/>
    </source>
</evidence>
<organism evidence="2">
    <name type="scientific">bioreactor metagenome</name>
    <dbReference type="NCBI Taxonomy" id="1076179"/>
    <lineage>
        <taxon>unclassified sequences</taxon>
        <taxon>metagenomes</taxon>
        <taxon>ecological metagenomes</taxon>
    </lineage>
</organism>
<keyword evidence="1" id="KW-1133">Transmembrane helix</keyword>